<dbReference type="PANTHER" id="PTHR34145">
    <property type="entry name" value="OS02G0105600 PROTEIN"/>
    <property type="match status" value="1"/>
</dbReference>
<evidence type="ECO:0000256" key="1">
    <source>
        <dbReference type="SAM" id="MobiDB-lite"/>
    </source>
</evidence>
<dbReference type="SMART" id="SM00256">
    <property type="entry name" value="FBOX"/>
    <property type="match status" value="1"/>
</dbReference>
<dbReference type="Pfam" id="PF00646">
    <property type="entry name" value="F-box"/>
    <property type="match status" value="1"/>
</dbReference>
<dbReference type="STRING" id="200361.A0A453E092"/>
<dbReference type="InterPro" id="IPR032675">
    <property type="entry name" value="LRR_dom_sf"/>
</dbReference>
<dbReference type="Gene3D" id="3.80.10.10">
    <property type="entry name" value="Ribonuclease Inhibitor"/>
    <property type="match status" value="1"/>
</dbReference>
<dbReference type="Pfam" id="PF23622">
    <property type="entry name" value="LRR_At1g61320_AtMIF1"/>
    <property type="match status" value="1"/>
</dbReference>
<reference evidence="3" key="3">
    <citation type="journal article" date="2017" name="Nature">
        <title>Genome sequence of the progenitor of the wheat D genome Aegilops tauschii.</title>
        <authorList>
            <person name="Luo M.C."/>
            <person name="Gu Y.Q."/>
            <person name="Puiu D."/>
            <person name="Wang H."/>
            <person name="Twardziok S.O."/>
            <person name="Deal K.R."/>
            <person name="Huo N."/>
            <person name="Zhu T."/>
            <person name="Wang L."/>
            <person name="Wang Y."/>
            <person name="McGuire P.E."/>
            <person name="Liu S."/>
            <person name="Long H."/>
            <person name="Ramasamy R.K."/>
            <person name="Rodriguez J.C."/>
            <person name="Van S.L."/>
            <person name="Yuan L."/>
            <person name="Wang Z."/>
            <person name="Xia Z."/>
            <person name="Xiao L."/>
            <person name="Anderson O.D."/>
            <person name="Ouyang S."/>
            <person name="Liang Y."/>
            <person name="Zimin A.V."/>
            <person name="Pertea G."/>
            <person name="Qi P."/>
            <person name="Bennetzen J.L."/>
            <person name="Dai X."/>
            <person name="Dawson M.W."/>
            <person name="Muller H.G."/>
            <person name="Kugler K."/>
            <person name="Rivarola-Duarte L."/>
            <person name="Spannagl M."/>
            <person name="Mayer K.F.X."/>
            <person name="Lu F.H."/>
            <person name="Bevan M.W."/>
            <person name="Leroy P."/>
            <person name="Li P."/>
            <person name="You F.M."/>
            <person name="Sun Q."/>
            <person name="Liu Z."/>
            <person name="Lyons E."/>
            <person name="Wicker T."/>
            <person name="Salzberg S.L."/>
            <person name="Devos K.M."/>
            <person name="Dvorak J."/>
        </authorList>
    </citation>
    <scope>NUCLEOTIDE SEQUENCE [LARGE SCALE GENOMIC DNA]</scope>
    <source>
        <strain evidence="3">cv. AL8/78</strain>
    </source>
</reference>
<accession>A0A453E092</accession>
<proteinExistence type="predicted"/>
<keyword evidence="4" id="KW-1185">Reference proteome</keyword>
<dbReference type="InterPro" id="IPR001810">
    <property type="entry name" value="F-box_dom"/>
</dbReference>
<dbReference type="EnsemblPlants" id="AET3Gv20177100.6">
    <property type="protein sequence ID" value="AET3Gv20177100.6"/>
    <property type="gene ID" value="AET3Gv20177100"/>
</dbReference>
<feature type="compositionally biased region" description="Polar residues" evidence="1">
    <location>
        <begin position="101"/>
        <end position="111"/>
    </location>
</feature>
<protein>
    <recommendedName>
        <fullName evidence="2">F-box domain-containing protein</fullName>
    </recommendedName>
</protein>
<dbReference type="InterPro" id="IPR055357">
    <property type="entry name" value="LRR_At1g61320_AtMIF1"/>
</dbReference>
<dbReference type="InterPro" id="IPR053781">
    <property type="entry name" value="F-box_AtFBL13-like"/>
</dbReference>
<reference evidence="3" key="5">
    <citation type="journal article" date="2021" name="G3 (Bethesda)">
        <title>Aegilops tauschii genome assembly Aet v5.0 features greater sequence contiguity and improved annotation.</title>
        <authorList>
            <person name="Wang L."/>
            <person name="Zhu T."/>
            <person name="Rodriguez J.C."/>
            <person name="Deal K.R."/>
            <person name="Dubcovsky J."/>
            <person name="McGuire P.E."/>
            <person name="Lux T."/>
            <person name="Spannagl M."/>
            <person name="Mayer K.F.X."/>
            <person name="Baldrich P."/>
            <person name="Meyers B.C."/>
            <person name="Huo N."/>
            <person name="Gu Y.Q."/>
            <person name="Zhou H."/>
            <person name="Devos K.M."/>
            <person name="Bennetzen J.L."/>
            <person name="Unver T."/>
            <person name="Budak H."/>
            <person name="Gulick P.J."/>
            <person name="Galiba G."/>
            <person name="Kalapos B."/>
            <person name="Nelson D.R."/>
            <person name="Li P."/>
            <person name="You F.M."/>
            <person name="Luo M.C."/>
            <person name="Dvorak J."/>
        </authorList>
    </citation>
    <scope>NUCLEOTIDE SEQUENCE [LARGE SCALE GENOMIC DNA]</scope>
    <source>
        <strain evidence="3">cv. AL8/78</strain>
    </source>
</reference>
<organism evidence="3 4">
    <name type="scientific">Aegilops tauschii subsp. strangulata</name>
    <name type="common">Goatgrass</name>
    <dbReference type="NCBI Taxonomy" id="200361"/>
    <lineage>
        <taxon>Eukaryota</taxon>
        <taxon>Viridiplantae</taxon>
        <taxon>Streptophyta</taxon>
        <taxon>Embryophyta</taxon>
        <taxon>Tracheophyta</taxon>
        <taxon>Spermatophyta</taxon>
        <taxon>Magnoliopsida</taxon>
        <taxon>Liliopsida</taxon>
        <taxon>Poales</taxon>
        <taxon>Poaceae</taxon>
        <taxon>BOP clade</taxon>
        <taxon>Pooideae</taxon>
        <taxon>Triticodae</taxon>
        <taxon>Triticeae</taxon>
        <taxon>Triticinae</taxon>
        <taxon>Aegilops</taxon>
    </lineage>
</organism>
<feature type="domain" description="F-box" evidence="2">
    <location>
        <begin position="218"/>
        <end position="266"/>
    </location>
</feature>
<name>A0A453E092_AEGTS</name>
<evidence type="ECO:0000313" key="3">
    <source>
        <dbReference type="EnsemblPlants" id="AET3Gv20177100.6"/>
    </source>
</evidence>
<dbReference type="AlphaFoldDB" id="A0A453E092"/>
<dbReference type="CDD" id="cd22160">
    <property type="entry name" value="F-box_AtFBL13-like"/>
    <property type="match status" value="1"/>
</dbReference>
<dbReference type="SUPFAM" id="SSF52047">
    <property type="entry name" value="RNI-like"/>
    <property type="match status" value="1"/>
</dbReference>
<evidence type="ECO:0000259" key="2">
    <source>
        <dbReference type="PROSITE" id="PS50181"/>
    </source>
</evidence>
<dbReference type="Gramene" id="AET3Gv20177100.6">
    <property type="protein sequence ID" value="AET3Gv20177100.6"/>
    <property type="gene ID" value="AET3Gv20177100"/>
</dbReference>
<dbReference type="Gene3D" id="1.20.1280.50">
    <property type="match status" value="1"/>
</dbReference>
<evidence type="ECO:0000313" key="4">
    <source>
        <dbReference type="Proteomes" id="UP000015105"/>
    </source>
</evidence>
<feature type="region of interest" description="Disordered" evidence="1">
    <location>
        <begin position="49"/>
        <end position="111"/>
    </location>
</feature>
<reference evidence="4" key="1">
    <citation type="journal article" date="2014" name="Science">
        <title>Ancient hybridizations among the ancestral genomes of bread wheat.</title>
        <authorList>
            <consortium name="International Wheat Genome Sequencing Consortium,"/>
            <person name="Marcussen T."/>
            <person name="Sandve S.R."/>
            <person name="Heier L."/>
            <person name="Spannagl M."/>
            <person name="Pfeifer M."/>
            <person name="Jakobsen K.S."/>
            <person name="Wulff B.B."/>
            <person name="Steuernagel B."/>
            <person name="Mayer K.F."/>
            <person name="Olsen O.A."/>
        </authorList>
    </citation>
    <scope>NUCLEOTIDE SEQUENCE [LARGE SCALE GENOMIC DNA]</scope>
    <source>
        <strain evidence="4">cv. AL8/78</strain>
    </source>
</reference>
<reference evidence="4" key="2">
    <citation type="journal article" date="2017" name="Nat. Plants">
        <title>The Aegilops tauschii genome reveals multiple impacts of transposons.</title>
        <authorList>
            <person name="Zhao G."/>
            <person name="Zou C."/>
            <person name="Li K."/>
            <person name="Wang K."/>
            <person name="Li T."/>
            <person name="Gao L."/>
            <person name="Zhang X."/>
            <person name="Wang H."/>
            <person name="Yang Z."/>
            <person name="Liu X."/>
            <person name="Jiang W."/>
            <person name="Mao L."/>
            <person name="Kong X."/>
            <person name="Jiao Y."/>
            <person name="Jia J."/>
        </authorList>
    </citation>
    <scope>NUCLEOTIDE SEQUENCE [LARGE SCALE GENOMIC DNA]</scope>
    <source>
        <strain evidence="4">cv. AL8/78</strain>
    </source>
</reference>
<dbReference type="PANTHER" id="PTHR34145:SF57">
    <property type="entry name" value="F-BOX DOMAIN-CONTAINING PROTEIN"/>
    <property type="match status" value="1"/>
</dbReference>
<reference evidence="3" key="4">
    <citation type="submission" date="2019-03" db="UniProtKB">
        <authorList>
            <consortium name="EnsemblPlants"/>
        </authorList>
    </citation>
    <scope>IDENTIFICATION</scope>
</reference>
<dbReference type="InterPro" id="IPR053772">
    <property type="entry name" value="At1g61320/At1g61330-like"/>
</dbReference>
<dbReference type="Proteomes" id="UP000015105">
    <property type="component" value="Chromosome 3D"/>
</dbReference>
<dbReference type="SUPFAM" id="SSF81383">
    <property type="entry name" value="F-box domain"/>
    <property type="match status" value="1"/>
</dbReference>
<sequence length="657" mass="73767">MGRKALSPIRSLCFVACLPRVRCARLGRTNRPPAARRPFPRLGRALGVAAGPARRRARRPPPLPPTWTSPRRGSGTCTAARPPPPTSRASATHPIGLCPQPSRSTEQTTAEESIRMGNILNLMRGTGDDQFEPWPLLGFRAISGQARWKAIHQKVIANGRFQLLSMAICIAASERIHGRPIYKKGIPGGRFTLFSILTCGLVSDYICHRLTSGKGIPSDPFESLPEDVLCTILSKLPLDEAVRTSAVSRKWRFLWTVCPNLSFEGITMCGKEQDVQKFIDNVNAVLAQCHGSVFDELAIKFDFDTMLVDHLNNWARFVVSSRIKFLTFDLAPENFGGRYERYLFPFQLLDSGSTSRLQKIHLSFGYLQPPTGFSGFPNLRKLDLNLVNVTGKDLQDMLSNCCNLEWLSIIRCHLYDELKVNGPLPHLLYLHFSFCEITKIALHAVKLTNFVYKGKSVCIDLGKSSRLESADISFYGVTLEDAATQLANVFTHVQFLTFDTSYEPPQIPCLMRKPCKFFELRHLKLMLLFESDVDTPHLVSFLMSAPFIEILEMDLIVSPSPYTGHVSMEGLLDRPYKHLKNVCMSAFRGSRGQLEFLLHIVENAPALGFLTIDHTYKQVKRVWKDAAKEAKFVDSVHRTARGYLKGKISPQCSLRLV</sequence>
<dbReference type="InterPro" id="IPR036047">
    <property type="entry name" value="F-box-like_dom_sf"/>
</dbReference>
<dbReference type="PROSITE" id="PS50181">
    <property type="entry name" value="FBOX"/>
    <property type="match status" value="1"/>
</dbReference>